<dbReference type="Proteomes" id="UP001529510">
    <property type="component" value="Unassembled WGS sequence"/>
</dbReference>
<reference evidence="1 2" key="1">
    <citation type="submission" date="2024-05" db="EMBL/GenBank/DDBJ databases">
        <title>Genome sequencing and assembly of Indian major carp, Cirrhinus mrigala (Hamilton, 1822).</title>
        <authorList>
            <person name="Mohindra V."/>
            <person name="Chowdhury L.M."/>
            <person name="Lal K."/>
            <person name="Jena J.K."/>
        </authorList>
    </citation>
    <scope>NUCLEOTIDE SEQUENCE [LARGE SCALE GENOMIC DNA]</scope>
    <source>
        <strain evidence="1">CM1030</strain>
        <tissue evidence="1">Blood</tissue>
    </source>
</reference>
<accession>A0ABD0QP59</accession>
<dbReference type="Gene3D" id="1.20.1260.60">
    <property type="entry name" value="Vacuolar protein sorting-associated protein Ist1"/>
    <property type="match status" value="1"/>
</dbReference>
<evidence type="ECO:0000313" key="1">
    <source>
        <dbReference type="EMBL" id="KAL0188025.1"/>
    </source>
</evidence>
<sequence length="123" mass="13343">MHKLSVEAPPKILVERYLIEIAKNYNVPYEPDAMVRVGINFLFLSNIISFKHILNFLHLYHSQPEVCPGEEADLIDVDSDFKKPGGGGGGGGGFTAPAVGMPMTMPMPMPMPAGFNYPPPKGA</sequence>
<evidence type="ECO:0000313" key="2">
    <source>
        <dbReference type="Proteomes" id="UP001529510"/>
    </source>
</evidence>
<gene>
    <name evidence="1" type="ORF">M9458_015124</name>
</gene>
<organism evidence="1 2">
    <name type="scientific">Cirrhinus mrigala</name>
    <name type="common">Mrigala</name>
    <dbReference type="NCBI Taxonomy" id="683832"/>
    <lineage>
        <taxon>Eukaryota</taxon>
        <taxon>Metazoa</taxon>
        <taxon>Chordata</taxon>
        <taxon>Craniata</taxon>
        <taxon>Vertebrata</taxon>
        <taxon>Euteleostomi</taxon>
        <taxon>Actinopterygii</taxon>
        <taxon>Neopterygii</taxon>
        <taxon>Teleostei</taxon>
        <taxon>Ostariophysi</taxon>
        <taxon>Cypriniformes</taxon>
        <taxon>Cyprinidae</taxon>
        <taxon>Labeoninae</taxon>
        <taxon>Labeonini</taxon>
        <taxon>Cirrhinus</taxon>
    </lineage>
</organism>
<protein>
    <recommendedName>
        <fullName evidence="3">IST1 homolog</fullName>
    </recommendedName>
</protein>
<keyword evidence="2" id="KW-1185">Reference proteome</keyword>
<dbReference type="AlphaFoldDB" id="A0ABD0QP59"/>
<dbReference type="EMBL" id="JAMKFB020000007">
    <property type="protein sequence ID" value="KAL0188025.1"/>
    <property type="molecule type" value="Genomic_DNA"/>
</dbReference>
<dbReference type="InterPro" id="IPR042277">
    <property type="entry name" value="IST1-like"/>
</dbReference>
<feature type="non-terminal residue" evidence="1">
    <location>
        <position position="123"/>
    </location>
</feature>
<proteinExistence type="predicted"/>
<evidence type="ECO:0008006" key="3">
    <source>
        <dbReference type="Google" id="ProtNLM"/>
    </source>
</evidence>
<comment type="caution">
    <text evidence="1">The sequence shown here is derived from an EMBL/GenBank/DDBJ whole genome shotgun (WGS) entry which is preliminary data.</text>
</comment>
<name>A0ABD0QP59_CIRMR</name>